<reference evidence="1 2" key="1">
    <citation type="submission" date="2019-03" db="EMBL/GenBank/DDBJ databases">
        <title>Genomic Encyclopedia of Archaeal and Bacterial Type Strains, Phase II (KMG-II): from individual species to whole genera.</title>
        <authorList>
            <person name="Goeker M."/>
        </authorList>
    </citation>
    <scope>NUCLEOTIDE SEQUENCE [LARGE SCALE GENOMIC DNA]</scope>
    <source>
        <strain evidence="1 2">DSM 21537</strain>
    </source>
</reference>
<comment type="caution">
    <text evidence="1">The sequence shown here is derived from an EMBL/GenBank/DDBJ whole genome shotgun (WGS) entry which is preliminary data.</text>
</comment>
<name>A0A4R8ML00_LEPME</name>
<protein>
    <submittedName>
        <fullName evidence="1">Uncharacterized protein</fullName>
    </submittedName>
</protein>
<dbReference type="AlphaFoldDB" id="A0A4R8ML00"/>
<keyword evidence="2" id="KW-1185">Reference proteome</keyword>
<evidence type="ECO:0000313" key="2">
    <source>
        <dbReference type="Proteomes" id="UP000294684"/>
    </source>
</evidence>
<proteinExistence type="predicted"/>
<accession>A0A4R8ML00</accession>
<dbReference type="Proteomes" id="UP000294684">
    <property type="component" value="Unassembled WGS sequence"/>
</dbReference>
<gene>
    <name evidence="1" type="ORF">CLV96_3528</name>
</gene>
<organism evidence="1 2">
    <name type="scientific">Leptospira meyeri</name>
    <dbReference type="NCBI Taxonomy" id="29508"/>
    <lineage>
        <taxon>Bacteria</taxon>
        <taxon>Pseudomonadati</taxon>
        <taxon>Spirochaetota</taxon>
        <taxon>Spirochaetia</taxon>
        <taxon>Leptospirales</taxon>
        <taxon>Leptospiraceae</taxon>
        <taxon>Leptospira</taxon>
    </lineage>
</organism>
<evidence type="ECO:0000313" key="1">
    <source>
        <dbReference type="EMBL" id="TDY67972.1"/>
    </source>
</evidence>
<sequence>MVLWLLVWKLIGCGSKICHFFGGNGRLGSRSETIFFLRRSYYDSVGSNVRHWKRKQIPHFLFILTKEKFKEYTRILMILFFHPSAMANRYVILDPFDWDFSLRPKTFDPHRYGLVVMIPASLNHFFFSLCDDSTFY</sequence>
<dbReference type="EMBL" id="SORO01000003">
    <property type="protein sequence ID" value="TDY67972.1"/>
    <property type="molecule type" value="Genomic_DNA"/>
</dbReference>